<feature type="transmembrane region" description="Helical" evidence="7">
    <location>
        <begin position="341"/>
        <end position="362"/>
    </location>
</feature>
<accession>A0AAN8I8I6</accession>
<dbReference type="GO" id="GO:0015250">
    <property type="term" value="F:water channel activity"/>
    <property type="evidence" value="ECO:0007669"/>
    <property type="project" value="TreeGrafter"/>
</dbReference>
<comment type="subcellular location">
    <subcellularLocation>
        <location evidence="1">Membrane</location>
        <topology evidence="1">Multi-pass membrane protein</topology>
    </subcellularLocation>
</comment>
<evidence type="ECO:0000256" key="1">
    <source>
        <dbReference type="ARBA" id="ARBA00004141"/>
    </source>
</evidence>
<evidence type="ECO:0000256" key="7">
    <source>
        <dbReference type="SAM" id="Phobius"/>
    </source>
</evidence>
<keyword evidence="3 7" id="KW-1133">Transmembrane helix</keyword>
<keyword evidence="2 5" id="KW-0812">Transmembrane</keyword>
<evidence type="ECO:0000256" key="3">
    <source>
        <dbReference type="ARBA" id="ARBA00022989"/>
    </source>
</evidence>
<dbReference type="EMBL" id="JAKLMC020000003">
    <property type="protein sequence ID" value="KAK5957454.1"/>
    <property type="molecule type" value="Genomic_DNA"/>
</dbReference>
<feature type="transmembrane region" description="Helical" evidence="7">
    <location>
        <begin position="148"/>
        <end position="175"/>
    </location>
</feature>
<dbReference type="Pfam" id="PF00230">
    <property type="entry name" value="MIP"/>
    <property type="match status" value="1"/>
</dbReference>
<dbReference type="PANTHER" id="PTHR19139:SF290">
    <property type="entry name" value="AQUAPORIN"/>
    <property type="match status" value="1"/>
</dbReference>
<evidence type="ECO:0000313" key="9">
    <source>
        <dbReference type="Proteomes" id="UP001316803"/>
    </source>
</evidence>
<dbReference type="Proteomes" id="UP001316803">
    <property type="component" value="Unassembled WGS sequence"/>
</dbReference>
<gene>
    <name evidence="8" type="ORF">OHC33_001829</name>
</gene>
<comment type="caution">
    <text evidence="8">The sequence shown here is derived from an EMBL/GenBank/DDBJ whole genome shotgun (WGS) entry which is preliminary data.</text>
</comment>
<dbReference type="InterPro" id="IPR000425">
    <property type="entry name" value="MIP"/>
</dbReference>
<keyword evidence="4 7" id="KW-0472">Membrane</keyword>
<protein>
    <recommendedName>
        <fullName evidence="10">Aquaporin-like protein</fullName>
    </recommendedName>
</protein>
<evidence type="ECO:0000256" key="2">
    <source>
        <dbReference type="ARBA" id="ARBA00022692"/>
    </source>
</evidence>
<comment type="similarity">
    <text evidence="5">Belongs to the MIP/aquaporin (TC 1.A.8) family.</text>
</comment>
<evidence type="ECO:0000256" key="6">
    <source>
        <dbReference type="SAM" id="MobiDB-lite"/>
    </source>
</evidence>
<feature type="transmembrane region" description="Helical" evidence="7">
    <location>
        <begin position="202"/>
        <end position="224"/>
    </location>
</feature>
<feature type="compositionally biased region" description="Pro residues" evidence="6">
    <location>
        <begin position="15"/>
        <end position="31"/>
    </location>
</feature>
<reference evidence="8 9" key="1">
    <citation type="submission" date="2022-12" db="EMBL/GenBank/DDBJ databases">
        <title>Genomic features and morphological characterization of a novel Knufia sp. strain isolated from spacecraft assembly facility.</title>
        <authorList>
            <person name="Teixeira M."/>
            <person name="Chander A.M."/>
            <person name="Stajich J.E."/>
            <person name="Venkateswaran K."/>
        </authorList>
    </citation>
    <scope>NUCLEOTIDE SEQUENCE [LARGE SCALE GENOMIC DNA]</scope>
    <source>
        <strain evidence="8 9">FJI-L2-BK-P2</strain>
    </source>
</reference>
<dbReference type="GO" id="GO:0005886">
    <property type="term" value="C:plasma membrane"/>
    <property type="evidence" value="ECO:0007669"/>
    <property type="project" value="TreeGrafter"/>
</dbReference>
<name>A0AAN8I8I6_9EURO</name>
<feature type="transmembrane region" description="Helical" evidence="7">
    <location>
        <begin position="312"/>
        <end position="329"/>
    </location>
</feature>
<evidence type="ECO:0000313" key="8">
    <source>
        <dbReference type="EMBL" id="KAK5957454.1"/>
    </source>
</evidence>
<dbReference type="InterPro" id="IPR034294">
    <property type="entry name" value="Aquaporin_transptr"/>
</dbReference>
<feature type="transmembrane region" description="Helical" evidence="7">
    <location>
        <begin position="244"/>
        <end position="266"/>
    </location>
</feature>
<dbReference type="SUPFAM" id="SSF81338">
    <property type="entry name" value="Aquaporin-like"/>
    <property type="match status" value="1"/>
</dbReference>
<feature type="region of interest" description="Disordered" evidence="6">
    <location>
        <begin position="1"/>
        <end position="31"/>
    </location>
</feature>
<dbReference type="PRINTS" id="PR00783">
    <property type="entry name" value="MINTRINSICP"/>
</dbReference>
<dbReference type="PANTHER" id="PTHR19139">
    <property type="entry name" value="AQUAPORIN TRANSPORTER"/>
    <property type="match status" value="1"/>
</dbReference>
<evidence type="ECO:0000256" key="5">
    <source>
        <dbReference type="RuleBase" id="RU000477"/>
    </source>
</evidence>
<keyword evidence="5" id="KW-0813">Transport</keyword>
<feature type="transmembrane region" description="Helical" evidence="7">
    <location>
        <begin position="107"/>
        <end position="128"/>
    </location>
</feature>
<sequence>MEDITMPAVHSKTPSRPPQMRPRPLSFPPSCPPTAKLDHCTTERYEAYTHLRSTPIAYAGRLGGNQEFVLDPSDPDAQSILSKSPDAAPWMSHRALWSLAGFKQVSLWKAALMEGVGAMALCYLTIMFNASPALNIAPLPAPTGPAGVFGTAAFLGPLVGCLANIPIISLFILAFGPVTGGHLNPFITFATFFARLTTFPRLVLYVGFQLAGAVLAGLLARASFNGTDWKVGGCFFDPNMVTVRQMFTVEFSSCLMLIFLAFGVGLDPRQAGTFGPALAPILVGFVVGTVSLSTAFAVPGLGGAGANPGRCFAVWLGSGYSLGVTGANAELGYVGSNGGRLWIYWVGPIAASMVHAVFYQLVPPWSTYGTGDVEVRKVDPKLDATGKTGTEV</sequence>
<proteinExistence type="inferred from homology"/>
<evidence type="ECO:0000256" key="4">
    <source>
        <dbReference type="ARBA" id="ARBA00023136"/>
    </source>
</evidence>
<feature type="transmembrane region" description="Helical" evidence="7">
    <location>
        <begin position="278"/>
        <end position="300"/>
    </location>
</feature>
<dbReference type="Gene3D" id="1.20.1080.10">
    <property type="entry name" value="Glycerol uptake facilitator protein"/>
    <property type="match status" value="1"/>
</dbReference>
<evidence type="ECO:0008006" key="10">
    <source>
        <dbReference type="Google" id="ProtNLM"/>
    </source>
</evidence>
<dbReference type="AlphaFoldDB" id="A0AAN8I8I6"/>
<dbReference type="InterPro" id="IPR023271">
    <property type="entry name" value="Aquaporin-like"/>
</dbReference>
<keyword evidence="9" id="KW-1185">Reference proteome</keyword>
<organism evidence="8 9">
    <name type="scientific">Knufia fluminis</name>
    <dbReference type="NCBI Taxonomy" id="191047"/>
    <lineage>
        <taxon>Eukaryota</taxon>
        <taxon>Fungi</taxon>
        <taxon>Dikarya</taxon>
        <taxon>Ascomycota</taxon>
        <taxon>Pezizomycotina</taxon>
        <taxon>Eurotiomycetes</taxon>
        <taxon>Chaetothyriomycetidae</taxon>
        <taxon>Chaetothyriales</taxon>
        <taxon>Trichomeriaceae</taxon>
        <taxon>Knufia</taxon>
    </lineage>
</organism>